<dbReference type="InterPro" id="IPR012710">
    <property type="entry name" value="Phosphonoacetate_hydro"/>
</dbReference>
<dbReference type="InterPro" id="IPR002591">
    <property type="entry name" value="Phosphodiest/P_Trfase"/>
</dbReference>
<dbReference type="Pfam" id="PF01663">
    <property type="entry name" value="Phosphodiest"/>
    <property type="match status" value="1"/>
</dbReference>
<dbReference type="Pfam" id="PF01966">
    <property type="entry name" value="HD"/>
    <property type="match status" value="1"/>
</dbReference>
<dbReference type="InterPro" id="IPR003607">
    <property type="entry name" value="HD/PDEase_dom"/>
</dbReference>
<sequence>MASHHQSTTAVEQHARETVRELFEFILAQGDADYIGEPISQLEHSLQAAQLAQESGADDETVLGALLHDVGRFIPAADKMPKMIAPDGTYVGRASHEVVGERYLRQLGFGEKVCQLVAAHVTAKRYLTAVDKEYYDGLSNSSKNTLRMQGGIFNESQVKKAQEDPWLGAKLQVRRWDDQAKVPDVKTAPLSAYEDLAVRCLLKTGSNFSTPTVELHSTKYTLPQVPTVVVCVDGFDPEYLEQGIVDGILPTLKSFLENGFHTTAKCAMPSFTNPNNVSIITGVPPSVHGIAGNYFLDPITKEEHMVQDDTLLRGSTILQLMASRQIKVAAVTAKGKLRRIIGHGLSDSICFAAENAGSSSLAENGIENVERWLGRPAPPQYSADLSLFVLDAGVKLLREKKADLLYLTLSDFVQHKHAPGEKEANEFFSSLDHRLRELVELGAVVAVTGDHGMSDKCTTDGEPNILFLQDELEAKFGPGCAKVICPITDPFVRHHGALGSFVQVYLESPDLLPMALEYCQSLSQVQLALDGKEGAELLDIPHDGDLVLVSVKNAVIGSRKRDHDLTNLQGHRLRSHGGLTEQNVPLLMSQPVKDQAQAAARDWHNYDVFDLILNW</sequence>
<dbReference type="InterPro" id="IPR052567">
    <property type="entry name" value="OP_Dioxygenase"/>
</dbReference>
<dbReference type="PANTHER" id="PTHR40202:SF1">
    <property type="entry name" value="HD DOMAIN-CONTAINING PROTEIN"/>
    <property type="match status" value="1"/>
</dbReference>
<gene>
    <name evidence="2" type="ORF">BDW47DRAFT_105609</name>
</gene>
<name>A0A2I2FBK4_ASPCN</name>
<dbReference type="Gene3D" id="3.40.720.10">
    <property type="entry name" value="Alkaline Phosphatase, subunit A"/>
    <property type="match status" value="1"/>
</dbReference>
<accession>A0A2I2FBK4</accession>
<dbReference type="InterPro" id="IPR006675">
    <property type="entry name" value="HDIG_dom"/>
</dbReference>
<dbReference type="GO" id="GO:0047400">
    <property type="term" value="F:phosphonoacetate hydrolase activity"/>
    <property type="evidence" value="ECO:0007669"/>
    <property type="project" value="InterPro"/>
</dbReference>
<reference evidence="2 3" key="1">
    <citation type="submission" date="2017-12" db="EMBL/GenBank/DDBJ databases">
        <authorList>
            <consortium name="DOE Joint Genome Institute"/>
            <person name="Haridas S."/>
            <person name="Kjaerbolling I."/>
            <person name="Vesth T.C."/>
            <person name="Frisvad J.C."/>
            <person name="Nybo J.L."/>
            <person name="Theobald S."/>
            <person name="Kuo A."/>
            <person name="Bowyer P."/>
            <person name="Matsuda Y."/>
            <person name="Mondo S."/>
            <person name="Lyhne E.K."/>
            <person name="Kogle M.E."/>
            <person name="Clum A."/>
            <person name="Lipzen A."/>
            <person name="Salamov A."/>
            <person name="Ngan C.Y."/>
            <person name="Daum C."/>
            <person name="Chiniquy J."/>
            <person name="Barry K."/>
            <person name="LaButti K."/>
            <person name="Simmons B.A."/>
            <person name="Magnuson J.K."/>
            <person name="Mortensen U.H."/>
            <person name="Larsen T.O."/>
            <person name="Grigoriev I.V."/>
            <person name="Baker S.E."/>
            <person name="Andersen M.R."/>
            <person name="Nordberg H.P."/>
            <person name="Cantor M.N."/>
            <person name="Hua S.X."/>
        </authorList>
    </citation>
    <scope>NUCLEOTIDE SEQUENCE [LARGE SCALE GENOMIC DNA]</scope>
    <source>
        <strain evidence="2 3">CBS 102.13</strain>
    </source>
</reference>
<feature type="domain" description="HD" evidence="1">
    <location>
        <begin position="42"/>
        <end position="125"/>
    </location>
</feature>
<dbReference type="AlphaFoldDB" id="A0A2I2FBK4"/>
<dbReference type="Gene3D" id="3.30.1360.110">
    <property type="entry name" value="Domain 2, Phosphonoacetate Hydrolase"/>
    <property type="match status" value="1"/>
</dbReference>
<dbReference type="SUPFAM" id="SSF53649">
    <property type="entry name" value="Alkaline phosphatase-like"/>
    <property type="match status" value="1"/>
</dbReference>
<dbReference type="SUPFAM" id="SSF109604">
    <property type="entry name" value="HD-domain/PDEase-like"/>
    <property type="match status" value="1"/>
</dbReference>
<dbReference type="InterPro" id="IPR006674">
    <property type="entry name" value="HD_domain"/>
</dbReference>
<dbReference type="InterPro" id="IPR023116">
    <property type="entry name" value="Phosphonoacetate_hydro_insert"/>
</dbReference>
<dbReference type="Gene3D" id="1.10.3210.10">
    <property type="entry name" value="Hypothetical protein af1432"/>
    <property type="match status" value="1"/>
</dbReference>
<dbReference type="CDD" id="cd00077">
    <property type="entry name" value="HDc"/>
    <property type="match status" value="1"/>
</dbReference>
<dbReference type="PANTHER" id="PTHR40202">
    <property type="match status" value="1"/>
</dbReference>
<proteinExistence type="predicted"/>
<protein>
    <submittedName>
        <fullName evidence="2">Alkaline-phosphatase-like protein</fullName>
    </submittedName>
</protein>
<evidence type="ECO:0000259" key="1">
    <source>
        <dbReference type="Pfam" id="PF01966"/>
    </source>
</evidence>
<dbReference type="EMBL" id="KZ559138">
    <property type="protein sequence ID" value="PLB37984.1"/>
    <property type="molecule type" value="Genomic_DNA"/>
</dbReference>
<dbReference type="InterPro" id="IPR017850">
    <property type="entry name" value="Alkaline_phosphatase_core_sf"/>
</dbReference>
<evidence type="ECO:0000313" key="2">
    <source>
        <dbReference type="EMBL" id="PLB37984.1"/>
    </source>
</evidence>
<dbReference type="CDD" id="cd16018">
    <property type="entry name" value="Enpp"/>
    <property type="match status" value="1"/>
</dbReference>
<keyword evidence="3" id="KW-1185">Reference proteome</keyword>
<organism evidence="2 3">
    <name type="scientific">Aspergillus candidus</name>
    <dbReference type="NCBI Taxonomy" id="41067"/>
    <lineage>
        <taxon>Eukaryota</taxon>
        <taxon>Fungi</taxon>
        <taxon>Dikarya</taxon>
        <taxon>Ascomycota</taxon>
        <taxon>Pezizomycotina</taxon>
        <taxon>Eurotiomycetes</taxon>
        <taxon>Eurotiomycetidae</taxon>
        <taxon>Eurotiales</taxon>
        <taxon>Aspergillaceae</taxon>
        <taxon>Aspergillus</taxon>
        <taxon>Aspergillus subgen. Circumdati</taxon>
    </lineage>
</organism>
<dbReference type="GeneID" id="36519766"/>
<dbReference type="NCBIfam" id="TIGR02335">
    <property type="entry name" value="hydr_PhnA"/>
    <property type="match status" value="1"/>
</dbReference>
<evidence type="ECO:0000313" key="3">
    <source>
        <dbReference type="Proteomes" id="UP000234585"/>
    </source>
</evidence>
<dbReference type="OrthoDB" id="445007at2759"/>
<dbReference type="NCBIfam" id="TIGR00277">
    <property type="entry name" value="HDIG"/>
    <property type="match status" value="1"/>
</dbReference>
<dbReference type="STRING" id="41067.A0A2I2FBK4"/>
<dbReference type="Proteomes" id="UP000234585">
    <property type="component" value="Unassembled WGS sequence"/>
</dbReference>
<dbReference type="RefSeq" id="XP_024671996.1">
    <property type="nucleotide sequence ID" value="XM_024812606.1"/>
</dbReference>